<feature type="chain" id="PRO_5032298903" evidence="1">
    <location>
        <begin position="23"/>
        <end position="202"/>
    </location>
</feature>
<proteinExistence type="predicted"/>
<name>A0A844HRE0_9RHOB</name>
<reference evidence="2 3" key="1">
    <citation type="submission" date="2019-11" db="EMBL/GenBank/DDBJ databases">
        <authorList>
            <person name="Dong K."/>
        </authorList>
    </citation>
    <scope>NUCLEOTIDE SEQUENCE [LARGE SCALE GENOMIC DNA]</scope>
    <source>
        <strain evidence="2 3">NBRC 112902</strain>
    </source>
</reference>
<organism evidence="2 3">
    <name type="scientific">Paracoccus litorisediminis</name>
    <dbReference type="NCBI Taxonomy" id="2006130"/>
    <lineage>
        <taxon>Bacteria</taxon>
        <taxon>Pseudomonadati</taxon>
        <taxon>Pseudomonadota</taxon>
        <taxon>Alphaproteobacteria</taxon>
        <taxon>Rhodobacterales</taxon>
        <taxon>Paracoccaceae</taxon>
        <taxon>Paracoccus</taxon>
    </lineage>
</organism>
<evidence type="ECO:0000313" key="3">
    <source>
        <dbReference type="Proteomes" id="UP000449846"/>
    </source>
</evidence>
<gene>
    <name evidence="2" type="ORF">GL300_24800</name>
</gene>
<evidence type="ECO:0000313" key="2">
    <source>
        <dbReference type="EMBL" id="MTH62406.1"/>
    </source>
</evidence>
<feature type="signal peptide" evidence="1">
    <location>
        <begin position="1"/>
        <end position="22"/>
    </location>
</feature>
<sequence>MKNRLGISATLTGLLLASAAISAPMGSIPDSGHLTFDVIRKGKDIGDYSLRFSPKGDGVTVNVRTDIAVKVPVIGVSAYRFEQTSTESWSGGKLQALSSKTNDNGKPHDIHVGPSPLIPASLWNAEIVKQHKVLNTIDSSADSVSVRNLGSDSIATGHGKVSATHYAISGGMNRELWFSGKGQLVHVRFAADDGSTVDYVLR</sequence>
<dbReference type="InterPro" id="IPR045767">
    <property type="entry name" value="DUF6134"/>
</dbReference>
<dbReference type="OrthoDB" id="6086999at2"/>
<protein>
    <submittedName>
        <fullName evidence="2">Uncharacterized protein</fullName>
    </submittedName>
</protein>
<evidence type="ECO:0000256" key="1">
    <source>
        <dbReference type="SAM" id="SignalP"/>
    </source>
</evidence>
<dbReference type="AlphaFoldDB" id="A0A844HRE0"/>
<keyword evidence="1" id="KW-0732">Signal</keyword>
<dbReference type="Pfam" id="PF19630">
    <property type="entry name" value="DUF6134"/>
    <property type="match status" value="1"/>
</dbReference>
<dbReference type="Proteomes" id="UP000449846">
    <property type="component" value="Unassembled WGS sequence"/>
</dbReference>
<accession>A0A844HRE0</accession>
<comment type="caution">
    <text evidence="2">The sequence shown here is derived from an EMBL/GenBank/DDBJ whole genome shotgun (WGS) entry which is preliminary data.</text>
</comment>
<dbReference type="RefSeq" id="WP_155042352.1">
    <property type="nucleotide sequence ID" value="NZ_WMIG01000034.1"/>
</dbReference>
<keyword evidence="3" id="KW-1185">Reference proteome</keyword>
<dbReference type="EMBL" id="WMIG01000034">
    <property type="protein sequence ID" value="MTH62406.1"/>
    <property type="molecule type" value="Genomic_DNA"/>
</dbReference>